<evidence type="ECO:0000313" key="5">
    <source>
        <dbReference type="Proteomes" id="UP001169063"/>
    </source>
</evidence>
<reference evidence="4" key="1">
    <citation type="submission" date="2023-07" db="EMBL/GenBank/DDBJ databases">
        <title>Brevundimonas soil sp. nov., isolated from the soil of chemical plant.</title>
        <authorList>
            <person name="Wu N."/>
        </authorList>
    </citation>
    <scope>NUCLEOTIDE SEQUENCE</scope>
    <source>
        <strain evidence="4">XZ-24</strain>
    </source>
</reference>
<keyword evidence="2" id="KW-0175">Coiled coil</keyword>
<evidence type="ECO:0000256" key="2">
    <source>
        <dbReference type="SAM" id="Coils"/>
    </source>
</evidence>
<protein>
    <submittedName>
        <fullName evidence="4">Phage major capsid protein</fullName>
    </submittedName>
</protein>
<name>A0ABT8SPN8_9CAUL</name>
<evidence type="ECO:0000259" key="3">
    <source>
        <dbReference type="Pfam" id="PF05065"/>
    </source>
</evidence>
<dbReference type="InterPro" id="IPR054612">
    <property type="entry name" value="Phage_capsid-like_C"/>
</dbReference>
<comment type="caution">
    <text evidence="4">The sequence shown here is derived from an EMBL/GenBank/DDBJ whole genome shotgun (WGS) entry which is preliminary data.</text>
</comment>
<dbReference type="SUPFAM" id="SSF56563">
    <property type="entry name" value="Major capsid protein gp5"/>
    <property type="match status" value="1"/>
</dbReference>
<dbReference type="Pfam" id="PF05065">
    <property type="entry name" value="Phage_capsid"/>
    <property type="match status" value="1"/>
</dbReference>
<evidence type="ECO:0000313" key="4">
    <source>
        <dbReference type="EMBL" id="MDO1559818.1"/>
    </source>
</evidence>
<dbReference type="EMBL" id="JAUKTR010000004">
    <property type="protein sequence ID" value="MDO1559818.1"/>
    <property type="molecule type" value="Genomic_DNA"/>
</dbReference>
<dbReference type="Gene3D" id="3.30.2320.10">
    <property type="entry name" value="hypothetical protein PF0899 domain"/>
    <property type="match status" value="1"/>
</dbReference>
<accession>A0ABT8SPN8</accession>
<keyword evidence="5" id="KW-1185">Reference proteome</keyword>
<dbReference type="RefSeq" id="WP_302110250.1">
    <property type="nucleotide sequence ID" value="NZ_JAUKTR010000004.1"/>
</dbReference>
<feature type="coiled-coil region" evidence="2">
    <location>
        <begin position="7"/>
        <end position="58"/>
    </location>
</feature>
<gene>
    <name evidence="4" type="ORF">Q0812_10310</name>
</gene>
<proteinExistence type="predicted"/>
<dbReference type="NCBIfam" id="TIGR01554">
    <property type="entry name" value="major_cap_HK97"/>
    <property type="match status" value="1"/>
</dbReference>
<dbReference type="InterPro" id="IPR024455">
    <property type="entry name" value="Phage_capsid"/>
</dbReference>
<feature type="domain" description="Phage capsid-like C-terminal" evidence="3">
    <location>
        <begin position="118"/>
        <end position="392"/>
    </location>
</feature>
<dbReference type="Proteomes" id="UP001169063">
    <property type="component" value="Unassembled WGS sequence"/>
</dbReference>
<organism evidence="4 5">
    <name type="scientific">Peiella sedimenti</name>
    <dbReference type="NCBI Taxonomy" id="3061083"/>
    <lineage>
        <taxon>Bacteria</taxon>
        <taxon>Pseudomonadati</taxon>
        <taxon>Pseudomonadota</taxon>
        <taxon>Alphaproteobacteria</taxon>
        <taxon>Caulobacterales</taxon>
        <taxon>Caulobacteraceae</taxon>
        <taxon>Peiella</taxon>
    </lineage>
</organism>
<evidence type="ECO:0000256" key="1">
    <source>
        <dbReference type="ARBA" id="ARBA00004328"/>
    </source>
</evidence>
<comment type="subcellular location">
    <subcellularLocation>
        <location evidence="1">Virion</location>
    </subcellularLocation>
</comment>
<dbReference type="Gene3D" id="3.30.2400.10">
    <property type="entry name" value="Major capsid protein gp5"/>
    <property type="match status" value="1"/>
</dbReference>
<sequence length="396" mass="42514">MNVTELRAKAQKIAHEARAKLNEIKEDNSNAAEVEATFDKMIAEADALEARAKRIEDLEAREAAWEAADVRRPVEDRSVEARGSKSLEERQADAFRTYLKSGDTQELRAQSVGTASEGGYLVPTILANELIVGMKAYGPLNNDGVVSYVRTATGAPINFPTLDDTSNKGSKIGENTQVSSASVAFGTKALDAYKYTTGAVLVSKELLQDASFDVSAIVTAAMAERMGRIINEVMTTGDGSGDPNGIVTAAANGKTAASTSAIAADELIDLIHSVDPAYRGRASFMFADSTLNALRKLKDSEGRYIWQPGLVAGEAATILGHKFYVNSDMAAIGAGTKSVLFGDFSRYYVRQVLPFEIVRLTERYADYGQVGFIGFARYDGELMDARAVKALTQAAS</sequence>